<comment type="caution">
    <text evidence="3">The sequence shown here is derived from an EMBL/GenBank/DDBJ whole genome shotgun (WGS) entry which is preliminary data.</text>
</comment>
<dbReference type="GO" id="GO:0015562">
    <property type="term" value="F:efflux transmembrane transporter activity"/>
    <property type="evidence" value="ECO:0007669"/>
    <property type="project" value="InterPro"/>
</dbReference>
<protein>
    <recommendedName>
        <fullName evidence="5">TolC family protein</fullName>
    </recommendedName>
</protein>
<keyword evidence="4" id="KW-1185">Reference proteome</keyword>
<dbReference type="SUPFAM" id="SSF56954">
    <property type="entry name" value="Outer membrane efflux proteins (OEP)"/>
    <property type="match status" value="1"/>
</dbReference>
<organism evidence="3 4">
    <name type="scientific">Bradyrhizobium forestalis</name>
    <dbReference type="NCBI Taxonomy" id="1419263"/>
    <lineage>
        <taxon>Bacteria</taxon>
        <taxon>Pseudomonadati</taxon>
        <taxon>Pseudomonadota</taxon>
        <taxon>Alphaproteobacteria</taxon>
        <taxon>Hyphomicrobiales</taxon>
        <taxon>Nitrobacteraceae</taxon>
        <taxon>Bradyrhizobium</taxon>
    </lineage>
</organism>
<dbReference type="PANTHER" id="PTHR30203">
    <property type="entry name" value="OUTER MEMBRANE CATION EFFLUX PROTEIN"/>
    <property type="match status" value="1"/>
</dbReference>
<comment type="similarity">
    <text evidence="1">Belongs to the outer membrane factor (OMF) (TC 1.B.17) family.</text>
</comment>
<evidence type="ECO:0000256" key="1">
    <source>
        <dbReference type="ARBA" id="ARBA00007613"/>
    </source>
</evidence>
<dbReference type="PANTHER" id="PTHR30203:SF30">
    <property type="entry name" value="OUTER MEMBRANE PROTEIN-RELATED"/>
    <property type="match status" value="1"/>
</dbReference>
<dbReference type="AlphaFoldDB" id="A0A2M8RAF7"/>
<sequence>MGARRKHRLGIAFALLIGAAVPLVGAAAQEPGSKPAVKAKRAARPSAALAQPAATADTEVARPAGISLTVADAIAIALRDNRTIRSAYIDRIAQKFDLRVVEDRFTPHFSINGGATRQQVAGINTTSAEITPAAIALLPTGATFGLAWANHMTDTAGIVTRSSTAELTLSQPLLRGGGVDVNMAPVRAARLTEKINRLRLKATVSETVGQVIFAYRALLQAQEELKLAQASVGRAQELLDINRTLITAGRMAEVDIVQTEADLENQRIRVLEATKTLDSARLQLLNLLSIDLGAEIVARESTDPARIATNLSRLMQIALAQRPDYLGQVLVVEQNKLGIVVAQNERLWDLSVFASGRFGRETTTGGGAFVSERISDVTVGAAFSVPLNDLRREQPFVQATSTLQTSELQLASIRQGVELQVRGSFTDVDIRWRQLEVARRAGHLAARAVEIEKEKLKAGRSANFQVRGLENDLRSAESQQLSALIGYLNALTMLDIQLGTTLETWRIALKD</sequence>
<reference evidence="3 4" key="1">
    <citation type="submission" date="2017-11" db="EMBL/GenBank/DDBJ databases">
        <title>Bradyrhizobium forestalis sp. nov., an efficient nitrogen-fixing bacterium isolated from nodules of forest legume species in the Amazon.</title>
        <authorList>
            <person name="Costa E.M."/>
            <person name="Guimaraes A."/>
            <person name="Carvalho T.S."/>
            <person name="Rodrigues T.L."/>
            <person name="Ribeiro P.R.A."/>
            <person name="Lebbe L."/>
            <person name="Willems A."/>
            <person name="Moreira F.M.S."/>
        </authorList>
    </citation>
    <scope>NUCLEOTIDE SEQUENCE [LARGE SCALE GENOMIC DNA]</scope>
    <source>
        <strain evidence="3 4">INPA54B</strain>
    </source>
</reference>
<dbReference type="RefSeq" id="WP_100232186.1">
    <property type="nucleotide sequence ID" value="NZ_PGVG01000008.1"/>
</dbReference>
<feature type="chain" id="PRO_5014714963" description="TolC family protein" evidence="2">
    <location>
        <begin position="27"/>
        <end position="511"/>
    </location>
</feature>
<dbReference type="EMBL" id="PGVG01000008">
    <property type="protein sequence ID" value="PJG54816.1"/>
    <property type="molecule type" value="Genomic_DNA"/>
</dbReference>
<proteinExistence type="inferred from homology"/>
<gene>
    <name evidence="3" type="ORF">CVM73_11975</name>
</gene>
<evidence type="ECO:0008006" key="5">
    <source>
        <dbReference type="Google" id="ProtNLM"/>
    </source>
</evidence>
<evidence type="ECO:0000313" key="3">
    <source>
        <dbReference type="EMBL" id="PJG54816.1"/>
    </source>
</evidence>
<evidence type="ECO:0000313" key="4">
    <source>
        <dbReference type="Proteomes" id="UP000231194"/>
    </source>
</evidence>
<name>A0A2M8RAF7_9BRAD</name>
<dbReference type="InterPro" id="IPR010131">
    <property type="entry name" value="MdtP/NodT-like"/>
</dbReference>
<dbReference type="OrthoDB" id="188180at2"/>
<dbReference type="InterPro" id="IPR003423">
    <property type="entry name" value="OMP_efflux"/>
</dbReference>
<dbReference type="Gene3D" id="1.20.1600.10">
    <property type="entry name" value="Outer membrane efflux proteins (OEP)"/>
    <property type="match status" value="1"/>
</dbReference>
<evidence type="ECO:0000256" key="2">
    <source>
        <dbReference type="SAM" id="SignalP"/>
    </source>
</evidence>
<feature type="signal peptide" evidence="2">
    <location>
        <begin position="1"/>
        <end position="26"/>
    </location>
</feature>
<accession>A0A2M8RAF7</accession>
<dbReference type="Proteomes" id="UP000231194">
    <property type="component" value="Unassembled WGS sequence"/>
</dbReference>
<keyword evidence="2" id="KW-0732">Signal</keyword>
<dbReference type="Pfam" id="PF02321">
    <property type="entry name" value="OEP"/>
    <property type="match status" value="1"/>
</dbReference>